<reference evidence="1 2" key="2">
    <citation type="journal article" date="2018" name="Int. J. Syst. Evol. Microbiol.">
        <title>Burkholderia insecticola sp. nov., a gut symbiotic bacterium of the bean bug Riptortus pedestris.</title>
        <authorList>
            <person name="Takeshita K."/>
            <person name="Tamaki H."/>
            <person name="Ohbayashi T."/>
            <person name="Meng X.-Y."/>
            <person name="Sone T."/>
            <person name="Mitani Y."/>
            <person name="Peeters C."/>
            <person name="Kikuchi Y."/>
            <person name="Vandamme P."/>
        </authorList>
    </citation>
    <scope>NUCLEOTIDE SEQUENCE [LARGE SCALE GENOMIC DNA]</scope>
    <source>
        <strain evidence="1">RPE64</strain>
    </source>
</reference>
<evidence type="ECO:0000313" key="1">
    <source>
        <dbReference type="EMBL" id="BAN26610.1"/>
    </source>
</evidence>
<reference evidence="1 2" key="1">
    <citation type="journal article" date="2013" name="Genome Announc.">
        <title>Complete Genome Sequence of Burkholderia sp. Strain RPE64, Bacterial Symbiont of the Bean Bug Riptortus pedestris.</title>
        <authorList>
            <person name="Shibata T.F."/>
            <person name="Maeda T."/>
            <person name="Nikoh N."/>
            <person name="Yamaguchi K."/>
            <person name="Oshima K."/>
            <person name="Hattori M."/>
            <person name="Nishiyama T."/>
            <person name="Hasebe M."/>
            <person name="Fukatsu T."/>
            <person name="Kikuchi Y."/>
            <person name="Shigenobu S."/>
        </authorList>
    </citation>
    <scope>NUCLEOTIDE SEQUENCE [LARGE SCALE GENOMIC DNA]</scope>
</reference>
<evidence type="ECO:0000313" key="2">
    <source>
        <dbReference type="Proteomes" id="UP000013966"/>
    </source>
</evidence>
<name>R4WYL5_9BURK</name>
<accession>R4WYL5</accession>
<dbReference type="Proteomes" id="UP000013966">
    <property type="component" value="Chromosome 3"/>
</dbReference>
<dbReference type="OrthoDB" id="8759368at2"/>
<dbReference type="PATRIC" id="fig|758793.3.peg.4839"/>
<dbReference type="AlphaFoldDB" id="R4WYL5"/>
<sequence length="70" mass="7617">MKRILVIADIPHDPFAQSEEATLTHAQMKRIVGGRSVLATVDGGPGMTTVNDFDINNAIWEGRIKGPMIN</sequence>
<organism evidence="1 2">
    <name type="scientific">Caballeronia insecticola</name>
    <dbReference type="NCBI Taxonomy" id="758793"/>
    <lineage>
        <taxon>Bacteria</taxon>
        <taxon>Pseudomonadati</taxon>
        <taxon>Pseudomonadota</taxon>
        <taxon>Betaproteobacteria</taxon>
        <taxon>Burkholderiales</taxon>
        <taxon>Burkholderiaceae</taxon>
        <taxon>Caballeronia</taxon>
    </lineage>
</organism>
<gene>
    <name evidence="1" type="ORF">BRPE64_CCDS05270</name>
</gene>
<dbReference type="KEGG" id="buo:BRPE64_CCDS05270"/>
<protein>
    <submittedName>
        <fullName evidence="1">Uncharacterized protein</fullName>
    </submittedName>
</protein>
<proteinExistence type="predicted"/>
<keyword evidence="2" id="KW-1185">Reference proteome</keyword>
<dbReference type="EMBL" id="AP013060">
    <property type="protein sequence ID" value="BAN26610.1"/>
    <property type="molecule type" value="Genomic_DNA"/>
</dbReference>
<dbReference type="RefSeq" id="WP_016347319.1">
    <property type="nucleotide sequence ID" value="NC_021288.1"/>
</dbReference>
<dbReference type="HOGENOM" id="CLU_179829_0_0_4"/>